<comment type="caution">
    <text evidence="2">The sequence shown here is derived from an EMBL/GenBank/DDBJ whole genome shotgun (WGS) entry which is preliminary data.</text>
</comment>
<gene>
    <name evidence="2" type="ORF">AWC38_SpisGene16648</name>
</gene>
<protein>
    <submittedName>
        <fullName evidence="2">Uncharacterized protein</fullName>
    </submittedName>
</protein>
<keyword evidence="3" id="KW-1185">Reference proteome</keyword>
<sequence>MKYTAITLNSSLNEQEVISIRGLRLCKPLLISFVAGKLINFRRFLVLNSSLQPTNDSHRGPFRMIPSKVQMLTSAIGSHPTVRVIQRKLNFAGWSYRRLSCDDQEGLEPLKDGPFLQRETENYREETFQYSKLHCSENNDILEGVKIPRKGHKAQESNLELCLVRSSSKGSSREEKQVCVPHENRKAHVMMEPQNISNIQTGRFQRSEKLSHKMLGTSPEVRKQQTSKTVDEELTPADSDAFESFWRETADPSPRVEKNRHAKKFQSKKLQLESEIFNDTQCLCDQKKNYSSGVVDKLSDASEAGKKELGVISDERKSYQEKSVRKMDARNKNYGRRSCFGSSNNCLGRAKSLNSLFKPPGFCYSKLGEKEKDNPKVKKRPQTVKSAQKEGQLAKSPLERVPSWWGDKLAKERLSQRRSAVCDNIEKQLRDQYGISLRNLRKNLVMEEVLRECELI</sequence>
<organism evidence="2 3">
    <name type="scientific">Stylophora pistillata</name>
    <name type="common">Smooth cauliflower coral</name>
    <dbReference type="NCBI Taxonomy" id="50429"/>
    <lineage>
        <taxon>Eukaryota</taxon>
        <taxon>Metazoa</taxon>
        <taxon>Cnidaria</taxon>
        <taxon>Anthozoa</taxon>
        <taxon>Hexacorallia</taxon>
        <taxon>Scleractinia</taxon>
        <taxon>Astrocoeniina</taxon>
        <taxon>Pocilloporidae</taxon>
        <taxon>Stylophora</taxon>
    </lineage>
</organism>
<name>A0A2B4RRS1_STYPI</name>
<accession>A0A2B4RRS1</accession>
<reference evidence="3" key="1">
    <citation type="journal article" date="2017" name="bioRxiv">
        <title>Comparative analysis of the genomes of Stylophora pistillata and Acropora digitifera provides evidence for extensive differences between species of corals.</title>
        <authorList>
            <person name="Voolstra C.R."/>
            <person name="Li Y."/>
            <person name="Liew Y.J."/>
            <person name="Baumgarten S."/>
            <person name="Zoccola D."/>
            <person name="Flot J.-F."/>
            <person name="Tambutte S."/>
            <person name="Allemand D."/>
            <person name="Aranda M."/>
        </authorList>
    </citation>
    <scope>NUCLEOTIDE SEQUENCE [LARGE SCALE GENOMIC DNA]</scope>
</reference>
<dbReference type="Proteomes" id="UP000225706">
    <property type="component" value="Unassembled WGS sequence"/>
</dbReference>
<feature type="region of interest" description="Disordered" evidence="1">
    <location>
        <begin position="373"/>
        <end position="393"/>
    </location>
</feature>
<dbReference type="AlphaFoldDB" id="A0A2B4RRS1"/>
<evidence type="ECO:0000256" key="1">
    <source>
        <dbReference type="SAM" id="MobiDB-lite"/>
    </source>
</evidence>
<proteinExistence type="predicted"/>
<dbReference type="EMBL" id="LSMT01000383">
    <property type="protein sequence ID" value="PFX18955.1"/>
    <property type="molecule type" value="Genomic_DNA"/>
</dbReference>
<evidence type="ECO:0000313" key="3">
    <source>
        <dbReference type="Proteomes" id="UP000225706"/>
    </source>
</evidence>
<evidence type="ECO:0000313" key="2">
    <source>
        <dbReference type="EMBL" id="PFX18955.1"/>
    </source>
</evidence>